<name>A0A381SIZ9_9ZZZZ</name>
<dbReference type="InterPro" id="IPR004360">
    <property type="entry name" value="Glyas_Fos-R_dOase_dom"/>
</dbReference>
<accession>A0A381SIZ9</accession>
<gene>
    <name evidence="2" type="ORF">METZ01_LOCUS56132</name>
</gene>
<feature type="domain" description="Glyoxalase/fosfomycin resistance/dioxygenase" evidence="1">
    <location>
        <begin position="5"/>
        <end position="125"/>
    </location>
</feature>
<organism evidence="2">
    <name type="scientific">marine metagenome</name>
    <dbReference type="NCBI Taxonomy" id="408172"/>
    <lineage>
        <taxon>unclassified sequences</taxon>
        <taxon>metagenomes</taxon>
        <taxon>ecological metagenomes</taxon>
    </lineage>
</organism>
<evidence type="ECO:0000259" key="1">
    <source>
        <dbReference type="Pfam" id="PF00903"/>
    </source>
</evidence>
<dbReference type="SUPFAM" id="SSF54593">
    <property type="entry name" value="Glyoxalase/Bleomycin resistance protein/Dihydroxybiphenyl dioxygenase"/>
    <property type="match status" value="1"/>
</dbReference>
<sequence length="137" mass="15700">MSTFHLAYTVSDLDSARKFYGDLLGCREGRSTESWVDFDFFGNQLSLHIGQTIKRLDSDSKVENVEVPLPHFGCVLDWDSFHRLAGKLNLAGIKFTIEPNIRFKGMPGEQATMFFEDYSKNTLEFKAYRNPSEVFSK</sequence>
<dbReference type="Gene3D" id="3.10.180.10">
    <property type="entry name" value="2,3-Dihydroxybiphenyl 1,2-Dioxygenase, domain 1"/>
    <property type="match status" value="1"/>
</dbReference>
<dbReference type="CDD" id="cd08357">
    <property type="entry name" value="VOC_like"/>
    <property type="match status" value="1"/>
</dbReference>
<evidence type="ECO:0000313" key="2">
    <source>
        <dbReference type="EMBL" id="SVA03278.1"/>
    </source>
</evidence>
<dbReference type="Pfam" id="PF00903">
    <property type="entry name" value="Glyoxalase"/>
    <property type="match status" value="1"/>
</dbReference>
<dbReference type="InterPro" id="IPR029068">
    <property type="entry name" value="Glyas_Bleomycin-R_OHBP_Dase"/>
</dbReference>
<protein>
    <recommendedName>
        <fullName evidence="1">Glyoxalase/fosfomycin resistance/dioxygenase domain-containing protein</fullName>
    </recommendedName>
</protein>
<reference evidence="2" key="1">
    <citation type="submission" date="2018-05" db="EMBL/GenBank/DDBJ databases">
        <authorList>
            <person name="Lanie J.A."/>
            <person name="Ng W.-L."/>
            <person name="Kazmierczak K.M."/>
            <person name="Andrzejewski T.M."/>
            <person name="Davidsen T.M."/>
            <person name="Wayne K.J."/>
            <person name="Tettelin H."/>
            <person name="Glass J.I."/>
            <person name="Rusch D."/>
            <person name="Podicherti R."/>
            <person name="Tsui H.-C.T."/>
            <person name="Winkler M.E."/>
        </authorList>
    </citation>
    <scope>NUCLEOTIDE SEQUENCE</scope>
</reference>
<dbReference type="PANTHER" id="PTHR39434">
    <property type="match status" value="1"/>
</dbReference>
<proteinExistence type="predicted"/>
<dbReference type="EMBL" id="UINC01003090">
    <property type="protein sequence ID" value="SVA03278.1"/>
    <property type="molecule type" value="Genomic_DNA"/>
</dbReference>
<dbReference type="AlphaFoldDB" id="A0A381SIZ9"/>
<dbReference type="PANTHER" id="PTHR39434:SF1">
    <property type="entry name" value="VOC DOMAIN-CONTAINING PROTEIN"/>
    <property type="match status" value="1"/>
</dbReference>